<dbReference type="GO" id="GO:0016020">
    <property type="term" value="C:membrane"/>
    <property type="evidence" value="ECO:0007669"/>
    <property type="project" value="UniProtKB-SubCell"/>
</dbReference>
<dbReference type="PANTHER" id="PTHR36838:SF1">
    <property type="entry name" value="SLR1864 PROTEIN"/>
    <property type="match status" value="1"/>
</dbReference>
<dbReference type="EMBL" id="BOPF01000010">
    <property type="protein sequence ID" value="GIJ46563.1"/>
    <property type="molecule type" value="Genomic_DNA"/>
</dbReference>
<keyword evidence="5 7" id="KW-1133">Transmembrane helix</keyword>
<keyword evidence="9" id="KW-1185">Reference proteome</keyword>
<keyword evidence="2" id="KW-0813">Transport</keyword>
<dbReference type="InterPro" id="IPR004776">
    <property type="entry name" value="Mem_transp_PIN-like"/>
</dbReference>
<feature type="transmembrane region" description="Helical" evidence="7">
    <location>
        <begin position="126"/>
        <end position="147"/>
    </location>
</feature>
<evidence type="ECO:0000313" key="8">
    <source>
        <dbReference type="EMBL" id="GIJ46563.1"/>
    </source>
</evidence>
<comment type="subcellular location">
    <subcellularLocation>
        <location evidence="1">Membrane</location>
        <topology evidence="1">Multi-pass membrane protein</topology>
    </subcellularLocation>
</comment>
<keyword evidence="3" id="KW-1003">Cell membrane</keyword>
<evidence type="ECO:0000256" key="2">
    <source>
        <dbReference type="ARBA" id="ARBA00022448"/>
    </source>
</evidence>
<sequence>MSGLVAAKLLAVFATIAAGWVAGRTPLFRSEESARLLSNLAFYLFTPALLVSATARIDLAALPWTTVAAYFGPAALLLLTWYGWKRRRRPGHPAAPSVRALTLTFSNTVQLGIPVVTAIFGADGLGILVTLISVHGLVLLTLATVLAESDLARVTEEGQSRPPLRSTIATTARRTVIHPVTLPVLIGLLWNVTSLPIPRPVDETLSLLGQGVVPVSLVTIGLTLAHYGIVGNRRRALALSAGKLLVMPAIVLPVAFAVGLRGTPLAVVVLCAALPIGANALLFAQRYDTAQAETTAAIVTSTVAFAATGPLWLLVAGAL</sequence>
<evidence type="ECO:0000256" key="4">
    <source>
        <dbReference type="ARBA" id="ARBA00022692"/>
    </source>
</evidence>
<gene>
    <name evidence="8" type="ORF">Val02_34490</name>
</gene>
<feature type="transmembrane region" description="Helical" evidence="7">
    <location>
        <begin position="6"/>
        <end position="24"/>
    </location>
</feature>
<evidence type="ECO:0000256" key="3">
    <source>
        <dbReference type="ARBA" id="ARBA00022475"/>
    </source>
</evidence>
<feature type="transmembrane region" description="Helical" evidence="7">
    <location>
        <begin position="61"/>
        <end position="84"/>
    </location>
</feature>
<feature type="transmembrane region" description="Helical" evidence="7">
    <location>
        <begin position="175"/>
        <end position="192"/>
    </location>
</feature>
<evidence type="ECO:0000256" key="6">
    <source>
        <dbReference type="ARBA" id="ARBA00023136"/>
    </source>
</evidence>
<dbReference type="PANTHER" id="PTHR36838">
    <property type="entry name" value="AUXIN EFFLUX CARRIER FAMILY PROTEIN"/>
    <property type="match status" value="1"/>
</dbReference>
<dbReference type="Proteomes" id="UP000619260">
    <property type="component" value="Unassembled WGS sequence"/>
</dbReference>
<feature type="transmembrane region" description="Helical" evidence="7">
    <location>
        <begin position="36"/>
        <end position="55"/>
    </location>
</feature>
<feature type="transmembrane region" description="Helical" evidence="7">
    <location>
        <begin position="212"/>
        <end position="230"/>
    </location>
</feature>
<dbReference type="GO" id="GO:0055085">
    <property type="term" value="P:transmembrane transport"/>
    <property type="evidence" value="ECO:0007669"/>
    <property type="project" value="InterPro"/>
</dbReference>
<keyword evidence="4 7" id="KW-0812">Transmembrane</keyword>
<feature type="transmembrane region" description="Helical" evidence="7">
    <location>
        <begin position="296"/>
        <end position="315"/>
    </location>
</feature>
<feature type="transmembrane region" description="Helical" evidence="7">
    <location>
        <begin position="96"/>
        <end position="120"/>
    </location>
</feature>
<proteinExistence type="predicted"/>
<comment type="caution">
    <text evidence="8">The sequence shown here is derived from an EMBL/GenBank/DDBJ whole genome shotgun (WGS) entry which is preliminary data.</text>
</comment>
<dbReference type="Pfam" id="PF03547">
    <property type="entry name" value="Mem_trans"/>
    <property type="match status" value="1"/>
</dbReference>
<dbReference type="AlphaFoldDB" id="A0A8J3YLZ9"/>
<accession>A0A8J3YLZ9</accession>
<evidence type="ECO:0000313" key="9">
    <source>
        <dbReference type="Proteomes" id="UP000619260"/>
    </source>
</evidence>
<name>A0A8J3YLZ9_9ACTN</name>
<feature type="transmembrane region" description="Helical" evidence="7">
    <location>
        <begin position="237"/>
        <end position="259"/>
    </location>
</feature>
<protein>
    <submittedName>
        <fullName evidence="8">Transporter</fullName>
    </submittedName>
</protein>
<keyword evidence="6 7" id="KW-0472">Membrane</keyword>
<feature type="transmembrane region" description="Helical" evidence="7">
    <location>
        <begin position="265"/>
        <end position="284"/>
    </location>
</feature>
<dbReference type="RefSeq" id="WP_203900060.1">
    <property type="nucleotide sequence ID" value="NZ_BOPF01000010.1"/>
</dbReference>
<evidence type="ECO:0000256" key="5">
    <source>
        <dbReference type="ARBA" id="ARBA00022989"/>
    </source>
</evidence>
<evidence type="ECO:0000256" key="1">
    <source>
        <dbReference type="ARBA" id="ARBA00004141"/>
    </source>
</evidence>
<reference evidence="8" key="1">
    <citation type="submission" date="2021-01" db="EMBL/GenBank/DDBJ databases">
        <title>Whole genome shotgun sequence of Virgisporangium aliadipatigenens NBRC 105644.</title>
        <authorList>
            <person name="Komaki H."/>
            <person name="Tamura T."/>
        </authorList>
    </citation>
    <scope>NUCLEOTIDE SEQUENCE</scope>
    <source>
        <strain evidence="8">NBRC 105644</strain>
    </source>
</reference>
<evidence type="ECO:0000256" key="7">
    <source>
        <dbReference type="SAM" id="Phobius"/>
    </source>
</evidence>
<organism evidence="8 9">
    <name type="scientific">Virgisporangium aliadipatigenens</name>
    <dbReference type="NCBI Taxonomy" id="741659"/>
    <lineage>
        <taxon>Bacteria</taxon>
        <taxon>Bacillati</taxon>
        <taxon>Actinomycetota</taxon>
        <taxon>Actinomycetes</taxon>
        <taxon>Micromonosporales</taxon>
        <taxon>Micromonosporaceae</taxon>
        <taxon>Virgisporangium</taxon>
    </lineage>
</organism>